<protein>
    <submittedName>
        <fullName evidence="1">Uncharacterized protein</fullName>
    </submittedName>
</protein>
<reference evidence="1" key="1">
    <citation type="submission" date="2020-07" db="EMBL/GenBank/DDBJ databases">
        <title>Multicomponent nature underlies the extraordinary mechanical properties of spider dragline silk.</title>
        <authorList>
            <person name="Kono N."/>
            <person name="Nakamura H."/>
            <person name="Mori M."/>
            <person name="Yoshida Y."/>
            <person name="Ohtoshi R."/>
            <person name="Malay A.D."/>
            <person name="Moran D.A.P."/>
            <person name="Tomita M."/>
            <person name="Numata K."/>
            <person name="Arakawa K."/>
        </authorList>
    </citation>
    <scope>NUCLEOTIDE SEQUENCE</scope>
</reference>
<comment type="caution">
    <text evidence="1">The sequence shown here is derived from an EMBL/GenBank/DDBJ whole genome shotgun (WGS) entry which is preliminary data.</text>
</comment>
<organism evidence="1 2">
    <name type="scientific">Trichonephila clavata</name>
    <name type="common">Joro spider</name>
    <name type="synonym">Nephila clavata</name>
    <dbReference type="NCBI Taxonomy" id="2740835"/>
    <lineage>
        <taxon>Eukaryota</taxon>
        <taxon>Metazoa</taxon>
        <taxon>Ecdysozoa</taxon>
        <taxon>Arthropoda</taxon>
        <taxon>Chelicerata</taxon>
        <taxon>Arachnida</taxon>
        <taxon>Araneae</taxon>
        <taxon>Araneomorphae</taxon>
        <taxon>Entelegynae</taxon>
        <taxon>Araneoidea</taxon>
        <taxon>Nephilidae</taxon>
        <taxon>Trichonephila</taxon>
    </lineage>
</organism>
<evidence type="ECO:0000313" key="1">
    <source>
        <dbReference type="EMBL" id="GFQ70511.1"/>
    </source>
</evidence>
<accession>A0A8X6F5U3</accession>
<dbReference type="OrthoDB" id="6413125at2759"/>
<keyword evidence="2" id="KW-1185">Reference proteome</keyword>
<dbReference type="AlphaFoldDB" id="A0A8X6F5U3"/>
<sequence length="344" mass="40518">MAYGVQPSLLYIALVKTASEVCRIPEIKTFIAQARKPWGLCGITFVYGSDWMSLINEKVDLLEIPVELKEKVIHFIRPIALKIKEWLTYHTDLLQCNSSAVHLQNSLQWRTNGTIDDHKTGICLARNENLSLEDRFLLSQVYYLEDDAYALGKQQPGIPQNAVSIEEFRCSAYETMMEMLEANFSIYNKLREFYCNSPGVLKHFFTKVDPSEKFDILKKFMDNNSAEMKVIHFSFMELSEKERQRLYERYASVFLISFLEWPLQHNLLAVADLVWSFICKEDFLDLLEFIYKERIEKSWEEYDYIGLLRNFWLKGPEDFRDFVLYCDNFLRQISTEPLGFLKLV</sequence>
<dbReference type="Proteomes" id="UP000887116">
    <property type="component" value="Unassembled WGS sequence"/>
</dbReference>
<name>A0A8X6F5U3_TRICU</name>
<proteinExistence type="predicted"/>
<evidence type="ECO:0000313" key="2">
    <source>
        <dbReference type="Proteomes" id="UP000887116"/>
    </source>
</evidence>
<gene>
    <name evidence="1" type="primary">AVEN_46861_1</name>
    <name evidence="1" type="ORF">TNCT_5971</name>
</gene>
<dbReference type="EMBL" id="BMAO01030813">
    <property type="protein sequence ID" value="GFQ70511.1"/>
    <property type="molecule type" value="Genomic_DNA"/>
</dbReference>